<feature type="transmembrane region" description="Helical" evidence="2">
    <location>
        <begin position="227"/>
        <end position="246"/>
    </location>
</feature>
<accession>A0ABQ3Y955</accession>
<dbReference type="InterPro" id="IPR019734">
    <property type="entry name" value="TPR_rpt"/>
</dbReference>
<sequence>MSERADAYWRAHRLAQVGRYEEAEKEARAGLATDPGNARLLTLLASVLRLRRDYAAALATAEAAVAAAPQFADAHAERAENLIVMIRARDAVAAATQAVQLDPGEPSGHFVLARALAAAKDYPKARLVAAHGRSLAPNSVEGLLTVADVERDAGNRDAAVAAARAALAISPGNPYGRWLIAMLDAERLRVRRSMRALRDVARDHPARADVVSMTWPIRGVLNGLRRGLAASAALICVLQLIALWWWPTAGPFGRIMSAVLAAVMTGFAARVLLPAGRLPWRCLRLLPRLMRRADIAALSLTATAITLLFLYAATAWWPLPALALAATPFLWLLGLAELVGAGLDDPGMRHALTDLAAEFRDWWTTTKKDLREAWTNPQPTQTTPPSPSASPHPGSYLPTPPPVSPTPGPPSEPTSLDPRPPLDQPVRPDPSATDNEHPPSTNER</sequence>
<proteinExistence type="predicted"/>
<dbReference type="SUPFAM" id="SSF48452">
    <property type="entry name" value="TPR-like"/>
    <property type="match status" value="1"/>
</dbReference>
<reference evidence="3 4" key="1">
    <citation type="submission" date="2021-01" db="EMBL/GenBank/DDBJ databases">
        <title>Whole genome shotgun sequence of Actinoplanes deccanensis NBRC 13994.</title>
        <authorList>
            <person name="Komaki H."/>
            <person name="Tamura T."/>
        </authorList>
    </citation>
    <scope>NUCLEOTIDE SEQUENCE [LARGE SCALE GENOMIC DNA]</scope>
    <source>
        <strain evidence="3 4">NBRC 13994</strain>
    </source>
</reference>
<feature type="compositionally biased region" description="Pro residues" evidence="1">
    <location>
        <begin position="398"/>
        <end position="423"/>
    </location>
</feature>
<organism evidence="3 4">
    <name type="scientific">Paractinoplanes deccanensis</name>
    <dbReference type="NCBI Taxonomy" id="113561"/>
    <lineage>
        <taxon>Bacteria</taxon>
        <taxon>Bacillati</taxon>
        <taxon>Actinomycetota</taxon>
        <taxon>Actinomycetes</taxon>
        <taxon>Micromonosporales</taxon>
        <taxon>Micromonosporaceae</taxon>
        <taxon>Paractinoplanes</taxon>
    </lineage>
</organism>
<name>A0ABQ3Y955_9ACTN</name>
<feature type="compositionally biased region" description="Basic and acidic residues" evidence="1">
    <location>
        <begin position="434"/>
        <end position="444"/>
    </location>
</feature>
<feature type="transmembrane region" description="Helical" evidence="2">
    <location>
        <begin position="252"/>
        <end position="273"/>
    </location>
</feature>
<evidence type="ECO:0000313" key="4">
    <source>
        <dbReference type="Proteomes" id="UP000609879"/>
    </source>
</evidence>
<keyword evidence="2" id="KW-1133">Transmembrane helix</keyword>
<dbReference type="EMBL" id="BOMI01000104">
    <property type="protein sequence ID" value="GID76512.1"/>
    <property type="molecule type" value="Genomic_DNA"/>
</dbReference>
<keyword evidence="2" id="KW-0472">Membrane</keyword>
<dbReference type="Gene3D" id="1.25.40.10">
    <property type="entry name" value="Tetratricopeptide repeat domain"/>
    <property type="match status" value="1"/>
</dbReference>
<protein>
    <recommendedName>
        <fullName evidence="5">Tetratricopeptide repeat protein</fullName>
    </recommendedName>
</protein>
<dbReference type="SMART" id="SM00028">
    <property type="entry name" value="TPR"/>
    <property type="match status" value="4"/>
</dbReference>
<dbReference type="Proteomes" id="UP000609879">
    <property type="component" value="Unassembled WGS sequence"/>
</dbReference>
<dbReference type="RefSeq" id="WP_203769098.1">
    <property type="nucleotide sequence ID" value="NZ_BAAABO010000013.1"/>
</dbReference>
<feature type="region of interest" description="Disordered" evidence="1">
    <location>
        <begin position="374"/>
        <end position="444"/>
    </location>
</feature>
<feature type="transmembrane region" description="Helical" evidence="2">
    <location>
        <begin position="319"/>
        <end position="339"/>
    </location>
</feature>
<gene>
    <name evidence="3" type="ORF">Ade02nite_51530</name>
</gene>
<keyword evidence="4" id="KW-1185">Reference proteome</keyword>
<evidence type="ECO:0000256" key="2">
    <source>
        <dbReference type="SAM" id="Phobius"/>
    </source>
</evidence>
<evidence type="ECO:0000256" key="1">
    <source>
        <dbReference type="SAM" id="MobiDB-lite"/>
    </source>
</evidence>
<evidence type="ECO:0000313" key="3">
    <source>
        <dbReference type="EMBL" id="GID76512.1"/>
    </source>
</evidence>
<comment type="caution">
    <text evidence="3">The sequence shown here is derived from an EMBL/GenBank/DDBJ whole genome shotgun (WGS) entry which is preliminary data.</text>
</comment>
<keyword evidence="2" id="KW-0812">Transmembrane</keyword>
<evidence type="ECO:0008006" key="5">
    <source>
        <dbReference type="Google" id="ProtNLM"/>
    </source>
</evidence>
<dbReference type="InterPro" id="IPR011990">
    <property type="entry name" value="TPR-like_helical_dom_sf"/>
</dbReference>
<feature type="transmembrane region" description="Helical" evidence="2">
    <location>
        <begin position="293"/>
        <end position="313"/>
    </location>
</feature>